<keyword evidence="7" id="KW-0539">Nucleus</keyword>
<keyword evidence="10" id="KW-1185">Reference proteome</keyword>
<dbReference type="PANTHER" id="PTHR22930:SF284">
    <property type="entry name" value="DDE TNP4 DOMAIN-CONTAINING PROTEIN"/>
    <property type="match status" value="1"/>
</dbReference>
<dbReference type="Proteomes" id="UP001159042">
    <property type="component" value="Unassembled WGS sequence"/>
</dbReference>
<comment type="similarity">
    <text evidence="3">Belongs to the HARBI1 family.</text>
</comment>
<keyword evidence="5" id="KW-0479">Metal-binding</keyword>
<evidence type="ECO:0000256" key="4">
    <source>
        <dbReference type="ARBA" id="ARBA00022722"/>
    </source>
</evidence>
<name>A0AAV8VIJ9_9CUCU</name>
<dbReference type="InterPro" id="IPR027806">
    <property type="entry name" value="HARBI1_dom"/>
</dbReference>
<dbReference type="Pfam" id="PF13359">
    <property type="entry name" value="DDE_Tnp_4"/>
    <property type="match status" value="1"/>
</dbReference>
<protein>
    <recommendedName>
        <fullName evidence="8">DDE Tnp4 domain-containing protein</fullName>
    </recommendedName>
</protein>
<organism evidence="9 10">
    <name type="scientific">Exocentrus adspersus</name>
    <dbReference type="NCBI Taxonomy" id="1586481"/>
    <lineage>
        <taxon>Eukaryota</taxon>
        <taxon>Metazoa</taxon>
        <taxon>Ecdysozoa</taxon>
        <taxon>Arthropoda</taxon>
        <taxon>Hexapoda</taxon>
        <taxon>Insecta</taxon>
        <taxon>Pterygota</taxon>
        <taxon>Neoptera</taxon>
        <taxon>Endopterygota</taxon>
        <taxon>Coleoptera</taxon>
        <taxon>Polyphaga</taxon>
        <taxon>Cucujiformia</taxon>
        <taxon>Chrysomeloidea</taxon>
        <taxon>Cerambycidae</taxon>
        <taxon>Lamiinae</taxon>
        <taxon>Acanthocinini</taxon>
        <taxon>Exocentrus</taxon>
    </lineage>
</organism>
<evidence type="ECO:0000313" key="9">
    <source>
        <dbReference type="EMBL" id="KAJ8913965.1"/>
    </source>
</evidence>
<comment type="caution">
    <text evidence="9">The sequence shown here is derived from an EMBL/GenBank/DDBJ whole genome shotgun (WGS) entry which is preliminary data.</text>
</comment>
<proteinExistence type="inferred from homology"/>
<accession>A0AAV8VIJ9</accession>
<evidence type="ECO:0000256" key="7">
    <source>
        <dbReference type="ARBA" id="ARBA00023242"/>
    </source>
</evidence>
<dbReference type="GO" id="GO:0046872">
    <property type="term" value="F:metal ion binding"/>
    <property type="evidence" value="ECO:0007669"/>
    <property type="project" value="UniProtKB-KW"/>
</dbReference>
<dbReference type="GO" id="GO:0005634">
    <property type="term" value="C:nucleus"/>
    <property type="evidence" value="ECO:0007669"/>
    <property type="project" value="UniProtKB-SubCell"/>
</dbReference>
<evidence type="ECO:0000259" key="8">
    <source>
        <dbReference type="Pfam" id="PF13359"/>
    </source>
</evidence>
<dbReference type="GO" id="GO:0004518">
    <property type="term" value="F:nuclease activity"/>
    <property type="evidence" value="ECO:0007669"/>
    <property type="project" value="UniProtKB-KW"/>
</dbReference>
<evidence type="ECO:0000256" key="3">
    <source>
        <dbReference type="ARBA" id="ARBA00006958"/>
    </source>
</evidence>
<sequence>MPIQKEDTVMRSAISSRERLSSTLRFLATGRNYEDLKFSNRISAQALGKIIPETSKAIFDVLQNEYCKFPESQEEWENIGLDFDIRWQFPNCLGVVNGKHIRMIPPPVSGSYYINYKHFHSIVLMGIANSNYEFILFDVGTNGRVSDCCVINNTSFYKALVAGKLLLPPINNLNDLPYVFIGDEAFALRKDFLKPYSEKELNTDRSNYNKHLCRARRIIENVFGILANRFRIFHTEIGISVKNTETVVMAACALHDFLRKKNPNYCGEISENENASINESIMTPLQKGHGSRRCIDDAKRVRELFVEYFKNN</sequence>
<dbReference type="GO" id="GO:0016787">
    <property type="term" value="F:hydrolase activity"/>
    <property type="evidence" value="ECO:0007669"/>
    <property type="project" value="UniProtKB-KW"/>
</dbReference>
<feature type="domain" description="DDE Tnp4" evidence="8">
    <location>
        <begin position="97"/>
        <end position="255"/>
    </location>
</feature>
<evidence type="ECO:0000313" key="10">
    <source>
        <dbReference type="Proteomes" id="UP001159042"/>
    </source>
</evidence>
<dbReference type="InterPro" id="IPR045249">
    <property type="entry name" value="HARBI1-like"/>
</dbReference>
<reference evidence="9 10" key="1">
    <citation type="journal article" date="2023" name="Insect Mol. Biol.">
        <title>Genome sequencing provides insights into the evolution of gene families encoding plant cell wall-degrading enzymes in longhorned beetles.</title>
        <authorList>
            <person name="Shin N.R."/>
            <person name="Okamura Y."/>
            <person name="Kirsch R."/>
            <person name="Pauchet Y."/>
        </authorList>
    </citation>
    <scope>NUCLEOTIDE SEQUENCE [LARGE SCALE GENOMIC DNA]</scope>
    <source>
        <strain evidence="9">EAD_L_NR</strain>
    </source>
</reference>
<dbReference type="AlphaFoldDB" id="A0AAV8VIJ9"/>
<evidence type="ECO:0000256" key="5">
    <source>
        <dbReference type="ARBA" id="ARBA00022723"/>
    </source>
</evidence>
<keyword evidence="4" id="KW-0540">Nuclease</keyword>
<comment type="cofactor">
    <cofactor evidence="1">
        <name>a divalent metal cation</name>
        <dbReference type="ChEBI" id="CHEBI:60240"/>
    </cofactor>
</comment>
<comment type="subcellular location">
    <subcellularLocation>
        <location evidence="2">Nucleus</location>
    </subcellularLocation>
</comment>
<evidence type="ECO:0000256" key="2">
    <source>
        <dbReference type="ARBA" id="ARBA00004123"/>
    </source>
</evidence>
<dbReference type="EMBL" id="JANEYG010000083">
    <property type="protein sequence ID" value="KAJ8913965.1"/>
    <property type="molecule type" value="Genomic_DNA"/>
</dbReference>
<dbReference type="PANTHER" id="PTHR22930">
    <property type="match status" value="1"/>
</dbReference>
<keyword evidence="6" id="KW-0378">Hydrolase</keyword>
<evidence type="ECO:0000256" key="6">
    <source>
        <dbReference type="ARBA" id="ARBA00022801"/>
    </source>
</evidence>
<gene>
    <name evidence="9" type="ORF">NQ315_008956</name>
</gene>
<evidence type="ECO:0000256" key="1">
    <source>
        <dbReference type="ARBA" id="ARBA00001968"/>
    </source>
</evidence>